<evidence type="ECO:0000313" key="3">
    <source>
        <dbReference type="EMBL" id="MEM0515025.1"/>
    </source>
</evidence>
<evidence type="ECO:0000259" key="2">
    <source>
        <dbReference type="Pfam" id="PF13401"/>
    </source>
</evidence>
<proteinExistence type="predicted"/>
<dbReference type="InterPro" id="IPR027417">
    <property type="entry name" value="P-loop_NTPase"/>
</dbReference>
<comment type="caution">
    <text evidence="3">The sequence shown here is derived from an EMBL/GenBank/DDBJ whole genome shotgun (WGS) entry which is preliminary data.</text>
</comment>
<dbReference type="InterPro" id="IPR049945">
    <property type="entry name" value="AAA_22"/>
</dbReference>
<organism evidence="3 4">
    <name type="scientific">Pseudoalteromonas qingdaonensis</name>
    <dbReference type="NCBI Taxonomy" id="3131913"/>
    <lineage>
        <taxon>Bacteria</taxon>
        <taxon>Pseudomonadati</taxon>
        <taxon>Pseudomonadota</taxon>
        <taxon>Gammaproteobacteria</taxon>
        <taxon>Alteromonadales</taxon>
        <taxon>Pseudoalteromonadaceae</taxon>
        <taxon>Pseudoalteromonas</taxon>
    </lineage>
</organism>
<sequence length="431" mass="48351">MQSPILPSRAALAKRIALQFSYGQNLIHLVGGSGLGKSYLLEHFITDHYESFYKAYVQVTAHSSDEQLQTQVLEHSFASPLIDLALPLRDNFLRLLKEQGERPLLWVFDNAKQLSEEFIAELHYLAHSAPGTLYILCASSQAGLLSEAIDIHLEPLSEHESERLLGYFYAQLPRPEDPVFAEFLRQCGGNPALLLQWQSEQQMPTQAAKKSLWWLLGPGFVVLLILLVGLGYRYWPDSPSAQVPVLADSQVLPPVVTAAPLLSSALESTAEPEQILVLGDDPPAEPQELEHNDAAAVLLALDNSESPNHELEADTAQMDVEEQSAQTELPFDHSWYLKQDEQLWVWQLTIMSQPHQIEAYIRQHGLAGKVRLYYRADKGWYIVTWAQAVTKNELDQQLTAIHDKIGGAEPYGKQIAQIKAEINSQQPPELR</sequence>
<accession>A0ABU9MUQ7</accession>
<dbReference type="Pfam" id="PF13401">
    <property type="entry name" value="AAA_22"/>
    <property type="match status" value="1"/>
</dbReference>
<dbReference type="Gene3D" id="3.30.70.1070">
    <property type="entry name" value="Sporulation related repeat"/>
    <property type="match status" value="1"/>
</dbReference>
<gene>
    <name evidence="3" type="ORF">WCN91_06235</name>
</gene>
<keyword evidence="1" id="KW-1133">Transmembrane helix</keyword>
<name>A0ABU9MUQ7_9GAMM</name>
<feature type="transmembrane region" description="Helical" evidence="1">
    <location>
        <begin position="212"/>
        <end position="235"/>
    </location>
</feature>
<reference evidence="3 4" key="1">
    <citation type="submission" date="2024-03" db="EMBL/GenBank/DDBJ databases">
        <title>Pseudoalteromonas qingdaonensis sp. nov., isolated from the intestines of marine benthic organisms.</title>
        <authorList>
            <person name="Lin X."/>
            <person name="Fang S."/>
            <person name="Hu X."/>
        </authorList>
    </citation>
    <scope>NUCLEOTIDE SEQUENCE [LARGE SCALE GENOMIC DNA]</scope>
    <source>
        <strain evidence="3 4">YIC-827</strain>
    </source>
</reference>
<dbReference type="RefSeq" id="WP_342677339.1">
    <property type="nucleotide sequence ID" value="NZ_JBCGCU010000005.1"/>
</dbReference>
<keyword evidence="1" id="KW-0472">Membrane</keyword>
<evidence type="ECO:0000256" key="1">
    <source>
        <dbReference type="SAM" id="Phobius"/>
    </source>
</evidence>
<keyword evidence="1" id="KW-0812">Transmembrane</keyword>
<feature type="domain" description="ORC1/DEAH AAA+ ATPase" evidence="2">
    <location>
        <begin position="23"/>
        <end position="127"/>
    </location>
</feature>
<protein>
    <submittedName>
        <fullName evidence="3">AAA family ATPase</fullName>
    </submittedName>
</protein>
<dbReference type="SUPFAM" id="SSF52540">
    <property type="entry name" value="P-loop containing nucleoside triphosphate hydrolases"/>
    <property type="match status" value="1"/>
</dbReference>
<keyword evidence="4" id="KW-1185">Reference proteome</keyword>
<evidence type="ECO:0000313" key="4">
    <source>
        <dbReference type="Proteomes" id="UP001447008"/>
    </source>
</evidence>
<dbReference type="Proteomes" id="UP001447008">
    <property type="component" value="Unassembled WGS sequence"/>
</dbReference>
<dbReference type="InterPro" id="IPR036680">
    <property type="entry name" value="SPOR-like_sf"/>
</dbReference>
<dbReference type="EMBL" id="JBCGCU010000005">
    <property type="protein sequence ID" value="MEM0515025.1"/>
    <property type="molecule type" value="Genomic_DNA"/>
</dbReference>
<dbReference type="Gene3D" id="3.40.50.300">
    <property type="entry name" value="P-loop containing nucleotide triphosphate hydrolases"/>
    <property type="match status" value="1"/>
</dbReference>